<keyword evidence="2" id="KW-1185">Reference proteome</keyword>
<dbReference type="InterPro" id="IPR019587">
    <property type="entry name" value="Polyketide_cyclase/dehydratase"/>
</dbReference>
<gene>
    <name evidence="1" type="ORF">ACFR9U_05255</name>
</gene>
<evidence type="ECO:0000313" key="1">
    <source>
        <dbReference type="EMBL" id="MFD1586378.1"/>
    </source>
</evidence>
<evidence type="ECO:0000313" key="2">
    <source>
        <dbReference type="Proteomes" id="UP001597119"/>
    </source>
</evidence>
<dbReference type="AlphaFoldDB" id="A0ABD6C7S9"/>
<sequence length="136" mass="15061">MREVEASRFVRATLPELERAVSPSDVIEHEGTFTVAEVTETDDGQRVTARAGGMEVTFVVEERDDGYYYAQLGDQGPFESMETTVTFARRNEGTDVTMRSTVSLGLPLSTLTDRIAAWKRRGELQRALDNVAAAVE</sequence>
<dbReference type="EMBL" id="JBHUDJ010000002">
    <property type="protein sequence ID" value="MFD1586378.1"/>
    <property type="molecule type" value="Genomic_DNA"/>
</dbReference>
<protein>
    <submittedName>
        <fullName evidence="1">SRPBCC family protein</fullName>
    </submittedName>
</protein>
<name>A0ABD6C7S9_9EURY</name>
<dbReference type="Gene3D" id="3.30.530.20">
    <property type="match status" value="1"/>
</dbReference>
<dbReference type="InterPro" id="IPR023393">
    <property type="entry name" value="START-like_dom_sf"/>
</dbReference>
<reference evidence="1 2" key="1">
    <citation type="journal article" date="2019" name="Int. J. Syst. Evol. Microbiol.">
        <title>The Global Catalogue of Microorganisms (GCM) 10K type strain sequencing project: providing services to taxonomists for standard genome sequencing and annotation.</title>
        <authorList>
            <consortium name="The Broad Institute Genomics Platform"/>
            <consortium name="The Broad Institute Genome Sequencing Center for Infectious Disease"/>
            <person name="Wu L."/>
            <person name="Ma J."/>
        </authorList>
    </citation>
    <scope>NUCLEOTIDE SEQUENCE [LARGE SCALE GENOMIC DNA]</scope>
    <source>
        <strain evidence="1 2">CGMCC 1.12125</strain>
    </source>
</reference>
<comment type="caution">
    <text evidence="1">The sequence shown here is derived from an EMBL/GenBank/DDBJ whole genome shotgun (WGS) entry which is preliminary data.</text>
</comment>
<proteinExistence type="predicted"/>
<dbReference type="SUPFAM" id="SSF55961">
    <property type="entry name" value="Bet v1-like"/>
    <property type="match status" value="1"/>
</dbReference>
<dbReference type="Proteomes" id="UP001597119">
    <property type="component" value="Unassembled WGS sequence"/>
</dbReference>
<dbReference type="Pfam" id="PF10604">
    <property type="entry name" value="Polyketide_cyc2"/>
    <property type="match status" value="1"/>
</dbReference>
<organism evidence="1 2">
    <name type="scientific">Halorientalis brevis</name>
    <dbReference type="NCBI Taxonomy" id="1126241"/>
    <lineage>
        <taxon>Archaea</taxon>
        <taxon>Methanobacteriati</taxon>
        <taxon>Methanobacteriota</taxon>
        <taxon>Stenosarchaea group</taxon>
        <taxon>Halobacteria</taxon>
        <taxon>Halobacteriales</taxon>
        <taxon>Haloarculaceae</taxon>
        <taxon>Halorientalis</taxon>
    </lineage>
</organism>
<dbReference type="RefSeq" id="WP_247379879.1">
    <property type="nucleotide sequence ID" value="NZ_JALLGV010000007.1"/>
</dbReference>
<accession>A0ABD6C7S9</accession>